<comment type="catalytic activity">
    <reaction evidence="6">
        <text>Exonucleolytic cleavage in either 5'- to 3'- or 3'- to 5'-direction to yield nucleoside 5'-phosphates.</text>
        <dbReference type="EC" id="3.1.11.6"/>
    </reaction>
</comment>
<name>A0AAP4B956_9FIRM</name>
<evidence type="ECO:0000256" key="5">
    <source>
        <dbReference type="ARBA" id="ARBA00022839"/>
    </source>
</evidence>
<dbReference type="GO" id="GO:0005829">
    <property type="term" value="C:cytosol"/>
    <property type="evidence" value="ECO:0007669"/>
    <property type="project" value="TreeGrafter"/>
</dbReference>
<keyword evidence="8" id="KW-1185">Reference proteome</keyword>
<dbReference type="PANTHER" id="PTHR34137:SF1">
    <property type="entry name" value="EXODEOXYRIBONUCLEASE 7 SMALL SUBUNIT"/>
    <property type="match status" value="1"/>
</dbReference>
<keyword evidence="5 6" id="KW-0269">Exonuclease</keyword>
<dbReference type="Proteomes" id="UP001300383">
    <property type="component" value="Unassembled WGS sequence"/>
</dbReference>
<protein>
    <recommendedName>
        <fullName evidence="6">Exodeoxyribonuclease 7 small subunit</fullName>
        <ecNumber evidence="6">3.1.11.6</ecNumber>
    </recommendedName>
    <alternativeName>
        <fullName evidence="6">Exodeoxyribonuclease VII small subunit</fullName>
        <shortName evidence="6">Exonuclease VII small subunit</shortName>
    </alternativeName>
</protein>
<dbReference type="AlphaFoldDB" id="A0AAP4B956"/>
<accession>A0AAP4B956</accession>
<dbReference type="Pfam" id="PF02609">
    <property type="entry name" value="Exonuc_VII_S"/>
    <property type="match status" value="1"/>
</dbReference>
<keyword evidence="2 6" id="KW-0963">Cytoplasm</keyword>
<dbReference type="InterPro" id="IPR003761">
    <property type="entry name" value="Exonuc_VII_S"/>
</dbReference>
<evidence type="ECO:0000256" key="6">
    <source>
        <dbReference type="HAMAP-Rule" id="MF_00337"/>
    </source>
</evidence>
<comment type="similarity">
    <text evidence="1 6">Belongs to the XseB family.</text>
</comment>
<dbReference type="GO" id="GO:0008855">
    <property type="term" value="F:exodeoxyribonuclease VII activity"/>
    <property type="evidence" value="ECO:0007669"/>
    <property type="project" value="UniProtKB-UniRule"/>
</dbReference>
<keyword evidence="3 6" id="KW-0540">Nuclease</keyword>
<reference evidence="7 8" key="1">
    <citation type="submission" date="2023-05" db="EMBL/GenBank/DDBJ databases">
        <title>[ruminococcus] sp. nov., isolated from a pig farm feces dump.</title>
        <authorList>
            <person name="Chang Y.-H."/>
        </authorList>
    </citation>
    <scope>NUCLEOTIDE SEQUENCE [LARGE SCALE GENOMIC DNA]</scope>
    <source>
        <strain evidence="7 8">YH-rum2234</strain>
    </source>
</reference>
<dbReference type="Gene3D" id="1.10.287.1040">
    <property type="entry name" value="Exonuclease VII, small subunit"/>
    <property type="match status" value="1"/>
</dbReference>
<dbReference type="PANTHER" id="PTHR34137">
    <property type="entry name" value="EXODEOXYRIBONUCLEASE 7 SMALL SUBUNIT"/>
    <property type="match status" value="1"/>
</dbReference>
<keyword evidence="4 6" id="KW-0378">Hydrolase</keyword>
<comment type="subunit">
    <text evidence="6">Heterooligomer composed of large and small subunits.</text>
</comment>
<evidence type="ECO:0000256" key="4">
    <source>
        <dbReference type="ARBA" id="ARBA00022801"/>
    </source>
</evidence>
<dbReference type="PIRSF" id="PIRSF006488">
    <property type="entry name" value="Exonuc_VII_S"/>
    <property type="match status" value="1"/>
</dbReference>
<comment type="function">
    <text evidence="6">Bidirectionally degrades single-stranded DNA into large acid-insoluble oligonucleotides, which are then degraded further into small acid-soluble oligonucleotides.</text>
</comment>
<gene>
    <name evidence="6 7" type="primary">xseB</name>
    <name evidence="7" type="ORF">QJ036_02510</name>
</gene>
<dbReference type="GO" id="GO:0009318">
    <property type="term" value="C:exodeoxyribonuclease VII complex"/>
    <property type="evidence" value="ECO:0007669"/>
    <property type="project" value="UniProtKB-UniRule"/>
</dbReference>
<comment type="caution">
    <text evidence="7">The sequence shown here is derived from an EMBL/GenBank/DDBJ whole genome shotgun (WGS) entry which is preliminary data.</text>
</comment>
<evidence type="ECO:0000256" key="1">
    <source>
        <dbReference type="ARBA" id="ARBA00009998"/>
    </source>
</evidence>
<dbReference type="EMBL" id="JASGBQ010000002">
    <property type="protein sequence ID" value="MDI9241350.1"/>
    <property type="molecule type" value="Genomic_DNA"/>
</dbReference>
<dbReference type="NCBIfam" id="TIGR01280">
    <property type="entry name" value="xseB"/>
    <property type="match status" value="1"/>
</dbReference>
<dbReference type="HAMAP" id="MF_00337">
    <property type="entry name" value="Exonuc_7_S"/>
    <property type="match status" value="1"/>
</dbReference>
<dbReference type="GO" id="GO:0006308">
    <property type="term" value="P:DNA catabolic process"/>
    <property type="evidence" value="ECO:0007669"/>
    <property type="project" value="UniProtKB-UniRule"/>
</dbReference>
<proteinExistence type="inferred from homology"/>
<evidence type="ECO:0000256" key="2">
    <source>
        <dbReference type="ARBA" id="ARBA00022490"/>
    </source>
</evidence>
<evidence type="ECO:0000313" key="8">
    <source>
        <dbReference type="Proteomes" id="UP001300383"/>
    </source>
</evidence>
<evidence type="ECO:0000256" key="3">
    <source>
        <dbReference type="ARBA" id="ARBA00022722"/>
    </source>
</evidence>
<dbReference type="RefSeq" id="WP_283229859.1">
    <property type="nucleotide sequence ID" value="NZ_JASGBQ010000002.1"/>
</dbReference>
<dbReference type="SUPFAM" id="SSF116842">
    <property type="entry name" value="XseB-like"/>
    <property type="match status" value="1"/>
</dbReference>
<evidence type="ECO:0000313" key="7">
    <source>
        <dbReference type="EMBL" id="MDI9241350.1"/>
    </source>
</evidence>
<dbReference type="EC" id="3.1.11.6" evidence="6"/>
<comment type="subcellular location">
    <subcellularLocation>
        <location evidence="6">Cytoplasm</location>
    </subcellularLocation>
</comment>
<dbReference type="InterPro" id="IPR037004">
    <property type="entry name" value="Exonuc_VII_ssu_sf"/>
</dbReference>
<sequence length="71" mass="8127">MEENRETPTIEESFSRLDELIARLEGDSLSLEESFKAYAEGLSLVKQCRESIDEVEKKVLVLEKSGELHEL</sequence>
<organism evidence="7 8">
    <name type="scientific">Fusibacillus kribbianus</name>
    <dbReference type="NCBI Taxonomy" id="3044208"/>
    <lineage>
        <taxon>Bacteria</taxon>
        <taxon>Bacillati</taxon>
        <taxon>Bacillota</taxon>
        <taxon>Clostridia</taxon>
        <taxon>Lachnospirales</taxon>
        <taxon>Lachnospiraceae</taxon>
        <taxon>Fusibacillus</taxon>
    </lineage>
</organism>